<dbReference type="AlphaFoldDB" id="G7VDS9"/>
<organism evidence="2 3">
    <name type="scientific">Pyrobaculum ferrireducens</name>
    <dbReference type="NCBI Taxonomy" id="1104324"/>
    <lineage>
        <taxon>Archaea</taxon>
        <taxon>Thermoproteota</taxon>
        <taxon>Thermoprotei</taxon>
        <taxon>Thermoproteales</taxon>
        <taxon>Thermoproteaceae</taxon>
        <taxon>Pyrobaculum</taxon>
    </lineage>
</organism>
<evidence type="ECO:0000313" key="2">
    <source>
        <dbReference type="EMBL" id="AET31511.1"/>
    </source>
</evidence>
<dbReference type="InterPro" id="IPR029062">
    <property type="entry name" value="Class_I_gatase-like"/>
</dbReference>
<dbReference type="InterPro" id="IPR050325">
    <property type="entry name" value="Prot/Nucl_acid_deglycase"/>
</dbReference>
<keyword evidence="3" id="KW-1185">Reference proteome</keyword>
<proteinExistence type="predicted"/>
<accession>G7VDS9</accession>
<dbReference type="KEGG" id="pyr:P186_0042"/>
<dbReference type="Pfam" id="PF01965">
    <property type="entry name" value="DJ-1_PfpI"/>
    <property type="match status" value="1"/>
</dbReference>
<reference evidence="2 3" key="1">
    <citation type="journal article" date="2012" name="J. Bacteriol.">
        <title>Complete genome sequence of strain 1860, a crenarchaeon of the genus pyrobaculum able to grow with various electron acceptors.</title>
        <authorList>
            <person name="Mardanov A.V."/>
            <person name="Gumerov V.M."/>
            <person name="Slobodkina G.B."/>
            <person name="Beletsky A.V."/>
            <person name="Bonch-Osmolovskaya E.A."/>
            <person name="Ravin N.V."/>
            <person name="Skryabin K.G."/>
        </authorList>
    </citation>
    <scope>NUCLEOTIDE SEQUENCE [LARGE SCALE GENOMIC DNA]</scope>
    <source>
        <strain evidence="2 3">1860</strain>
    </source>
</reference>
<evidence type="ECO:0000313" key="3">
    <source>
        <dbReference type="Proteomes" id="UP000005867"/>
    </source>
</evidence>
<dbReference type="PANTHER" id="PTHR48094:SF12">
    <property type="entry name" value="PARKINSON DISEASE PROTEIN 7 HOMOLOG"/>
    <property type="match status" value="1"/>
</dbReference>
<dbReference type="GO" id="GO:0005737">
    <property type="term" value="C:cytoplasm"/>
    <property type="evidence" value="ECO:0007669"/>
    <property type="project" value="TreeGrafter"/>
</dbReference>
<sequence>MEGMPKALIFVIDMAKREEYSVLKNFLTKAGYEVKSAVGSRDVNINYDVDFMTMSADDAAKIADEYDLLGLAGGYKIYYHVLGKKPPLKIWDLNIDLAKLNAVVDKFHREGKTVVAPLAVPGYLAQLGLLRGKEATVYPTTELIKILREGGAKFVNRQVVRSGGVVTVKDITTTSEKEFIEVFREAT</sequence>
<dbReference type="BioCyc" id="PSP1104324:GJSN-41-MONOMER"/>
<dbReference type="PANTHER" id="PTHR48094">
    <property type="entry name" value="PROTEIN/NUCLEIC ACID DEGLYCASE DJ-1-RELATED"/>
    <property type="match status" value="1"/>
</dbReference>
<dbReference type="Gene3D" id="3.40.50.880">
    <property type="match status" value="1"/>
</dbReference>
<dbReference type="SUPFAM" id="SSF52317">
    <property type="entry name" value="Class I glutamine amidotransferase-like"/>
    <property type="match status" value="1"/>
</dbReference>
<dbReference type="STRING" id="1104324.P186_0042"/>
<dbReference type="HOGENOM" id="CLU_1536745_0_0_2"/>
<dbReference type="eggNOG" id="arCOG00769">
    <property type="taxonomic scope" value="Archaea"/>
</dbReference>
<evidence type="ECO:0000259" key="1">
    <source>
        <dbReference type="Pfam" id="PF01965"/>
    </source>
</evidence>
<name>G7VDS9_9CREN</name>
<dbReference type="Proteomes" id="UP000005867">
    <property type="component" value="Chromosome"/>
</dbReference>
<gene>
    <name evidence="2" type="ORF">P186_0042</name>
</gene>
<dbReference type="EMBL" id="CP003098">
    <property type="protein sequence ID" value="AET31511.1"/>
    <property type="molecule type" value="Genomic_DNA"/>
</dbReference>
<feature type="domain" description="DJ-1/PfpI" evidence="1">
    <location>
        <begin position="6"/>
        <end position="174"/>
    </location>
</feature>
<dbReference type="InterPro" id="IPR002818">
    <property type="entry name" value="DJ-1/PfpI"/>
</dbReference>
<protein>
    <recommendedName>
        <fullName evidence="1">DJ-1/PfpI domain-containing protein</fullName>
    </recommendedName>
</protein>